<dbReference type="Gene3D" id="3.30.450.40">
    <property type="match status" value="1"/>
</dbReference>
<dbReference type="SMART" id="SM00065">
    <property type="entry name" value="GAF"/>
    <property type="match status" value="1"/>
</dbReference>
<dbReference type="Proteomes" id="UP000000329">
    <property type="component" value="Chromosome"/>
</dbReference>
<protein>
    <submittedName>
        <fullName evidence="2">GAF domain containing protein</fullName>
    </submittedName>
</protein>
<dbReference type="PANTHER" id="PTHR43102:SF2">
    <property type="entry name" value="GAF DOMAIN-CONTAINING PROTEIN"/>
    <property type="match status" value="1"/>
</dbReference>
<name>D8IQU2_HERSS</name>
<dbReference type="Pfam" id="PF01590">
    <property type="entry name" value="GAF"/>
    <property type="match status" value="1"/>
</dbReference>
<organism evidence="2 3">
    <name type="scientific">Herbaspirillum seropedicae (strain SmR1)</name>
    <dbReference type="NCBI Taxonomy" id="757424"/>
    <lineage>
        <taxon>Bacteria</taxon>
        <taxon>Pseudomonadati</taxon>
        <taxon>Pseudomonadota</taxon>
        <taxon>Betaproteobacteria</taxon>
        <taxon>Burkholderiales</taxon>
        <taxon>Oxalobacteraceae</taxon>
        <taxon>Herbaspirillum</taxon>
    </lineage>
</organism>
<keyword evidence="3" id="KW-1185">Reference proteome</keyword>
<reference evidence="2 3" key="1">
    <citation type="submission" date="2010-04" db="EMBL/GenBank/DDBJ databases">
        <title>The genome of Herbaspirillum seropedicae SmR1, an endophytic, nitrogen-fixing, plant-growth promoting beta-Proteobacteria.</title>
        <authorList>
            <person name="Pedrosa F.O."/>
            <person name="Monteiro R.A."/>
            <person name="Wassem R."/>
            <person name="Cruz L.M."/>
            <person name="Ayub R.A."/>
            <person name="Colauto N.B."/>
            <person name="Fernandez M.A."/>
            <person name="Fungaro M.H.P."/>
            <person name="Grisard E.C."/>
            <person name="Hungria M."/>
            <person name="Madeira H.M.F."/>
            <person name="Nodari R.O."/>
            <person name="Osaku C.A."/>
            <person name="Petzl-Erler M.L."/>
            <person name="Terenzi H."/>
            <person name="Vieira L.G.E."/>
            <person name="Almeida M.I.M."/>
            <person name="Alves L.R."/>
            <person name="Arantes O.M.N."/>
            <person name="Balsanelli E."/>
            <person name="Barcellos F.G."/>
            <person name="Baura V.A."/>
            <person name="Binde D.R."/>
            <person name="Campo R.J."/>
            <person name="Chubatsu L.S."/>
            <person name="Chueire L.M.O."/>
            <person name="Ciferri R.R."/>
            <person name="Correa L.C."/>
            <person name="da Conceicao Silva J.L."/>
            <person name="Dabul A.N.G."/>
            <person name="Dambros B.P."/>
            <person name="Faoro H."/>
            <person name="Favetti A."/>
            <person name="Friedermann G."/>
            <person name="Furlaneto M.C."/>
            <person name="Gasques L.S."/>
            <person name="Gimenes C.C.T."/>
            <person name="Gioppo N.M.R."/>
            <person name="Glienke-Blanco C."/>
            <person name="Godoy L.P."/>
            <person name="Guerra M.P."/>
            <person name="Karp S."/>
            <person name="Kava-Cordeiro V."/>
            <person name="Margarido V.P."/>
            <person name="Mathioni S.M."/>
            <person name="Menck-Soares M.A."/>
            <person name="Murace N.K."/>
            <person name="Nicolas M.F."/>
            <person name="Oliveira C.E.C."/>
            <person name="Pagnan N.A.B."/>
            <person name="Pamphile J.A."/>
            <person name="Patussi E.V."/>
            <person name="Pereira L.F.P."/>
            <person name="Pereira-Ferrari L."/>
            <person name="Pinto F.G.S."/>
            <person name="Precoma C."/>
            <person name="Prioli A.J."/>
            <person name="Prioli S.M.A.P."/>
            <person name="Raittz R.T."/>
            <person name="Ramos H.J.O."/>
            <person name="Ribeiro E.M.S.F."/>
            <person name="Rigo L.U."/>
            <person name="Rocha C.L.M.S.C."/>
            <person name="Rocha S.N."/>
            <person name="Santos K."/>
            <person name="Satori D."/>
            <person name="Silva A.G."/>
            <person name="Simao R.C.G."/>
            <person name="Soares M.A.M."/>
            <person name="Souza E.M."/>
            <person name="Steffens M.B.R."/>
            <person name="Steindel M."/>
            <person name="Tadra-Sfeir M.Z."/>
            <person name="Takahashi E.K."/>
            <person name="Torres R.A."/>
            <person name="Valle J.S."/>
            <person name="Vernal J.I."/>
            <person name="Vilas-Boas L.A."/>
            <person name="Watanabe M.A.E."/>
            <person name="Weiss V.A."/>
            <person name="Yates M.A."/>
            <person name="Souza E.M."/>
        </authorList>
    </citation>
    <scope>NUCLEOTIDE SEQUENCE [LARGE SCALE GENOMIC DNA]</scope>
    <source>
        <strain evidence="2 3">SmR1</strain>
    </source>
</reference>
<dbReference type="InterPro" id="IPR003018">
    <property type="entry name" value="GAF"/>
</dbReference>
<accession>D8IQU2</accession>
<dbReference type="SUPFAM" id="SSF55781">
    <property type="entry name" value="GAF domain-like"/>
    <property type="match status" value="1"/>
</dbReference>
<dbReference type="EMBL" id="CP002039">
    <property type="protein sequence ID" value="ADJ63203.1"/>
    <property type="molecule type" value="Genomic_DNA"/>
</dbReference>
<gene>
    <name evidence="2" type="ordered locus">Hsero_1690</name>
</gene>
<evidence type="ECO:0000313" key="2">
    <source>
        <dbReference type="EMBL" id="ADJ63203.1"/>
    </source>
</evidence>
<evidence type="ECO:0000259" key="1">
    <source>
        <dbReference type="SMART" id="SM00065"/>
    </source>
</evidence>
<dbReference type="HOGENOM" id="CLU_096802_4_0_4"/>
<proteinExistence type="predicted"/>
<dbReference type="STRING" id="757424.Hsero_1690"/>
<dbReference type="KEGG" id="hse:Hsero_1690"/>
<dbReference type="PANTHER" id="PTHR43102">
    <property type="entry name" value="SLR1143 PROTEIN"/>
    <property type="match status" value="1"/>
</dbReference>
<dbReference type="InterPro" id="IPR029016">
    <property type="entry name" value="GAF-like_dom_sf"/>
</dbReference>
<dbReference type="AlphaFoldDB" id="D8IQU2"/>
<dbReference type="eggNOG" id="COG2203">
    <property type="taxonomic scope" value="Bacteria"/>
</dbReference>
<evidence type="ECO:0000313" key="3">
    <source>
        <dbReference type="Proteomes" id="UP000000329"/>
    </source>
</evidence>
<feature type="domain" description="GAF" evidence="1">
    <location>
        <begin position="2"/>
        <end position="144"/>
    </location>
</feature>
<sequence length="144" mass="16440">MQSEERFRRLNWLASELLDVPMSLIGLVASETVIWHGPVGLHVEETTRPCAFVEHTLLHEGVFLVPDASKDPRFSDHSLVTGAPFVRCFAGMRLRLNNGVVFGALCVMDTEPRIFRAREIRTFEGLAQIAEDIYRLFLFERQSH</sequence>